<dbReference type="PATRIC" id="fig|1284240.4.peg.5096"/>
<protein>
    <submittedName>
        <fullName evidence="1">Uncharacterized protein</fullName>
    </submittedName>
</protein>
<proteinExistence type="predicted"/>
<dbReference type="Proteomes" id="UP000054226">
    <property type="component" value="Unassembled WGS sequence"/>
</dbReference>
<reference evidence="1 2" key="1">
    <citation type="journal article" date="2013" name="Genome Announc.">
        <title>Draft Genome Sequence of Amycolatopsis decaplanina Strain DSM 44594T.</title>
        <authorList>
            <person name="Kaur N."/>
            <person name="Kumar S."/>
            <person name="Bala M."/>
            <person name="Raghava G.P."/>
            <person name="Mayilraj S."/>
        </authorList>
    </citation>
    <scope>NUCLEOTIDE SEQUENCE [LARGE SCALE GENOMIC DNA]</scope>
    <source>
        <strain evidence="1 2">DSM 44594</strain>
    </source>
</reference>
<accession>M2Y2A0</accession>
<name>M2Y2A0_9PSEU</name>
<evidence type="ECO:0000313" key="1">
    <source>
        <dbReference type="EMBL" id="EME55670.1"/>
    </source>
</evidence>
<sequence>MRSIDSALGIARDLLDGRVPQGKPPTVDEIVAVRRDFEPIEFDGTDGPDADGFLFQYCEVSWFSEPIFAVGFVRQLEIVDTDGDHEEYSQVVLELRYCVDVELRSVGSRTVWWFRSGGTRFEDWLESVTQDPIWVTLQEKELVEFDLSQESV</sequence>
<dbReference type="RefSeq" id="WP_007032851.1">
    <property type="nucleotide sequence ID" value="NZ_AOHO01000067.1"/>
</dbReference>
<dbReference type="AlphaFoldDB" id="M2Y2A0"/>
<keyword evidence="2" id="KW-1185">Reference proteome</keyword>
<evidence type="ECO:0000313" key="2">
    <source>
        <dbReference type="Proteomes" id="UP000054226"/>
    </source>
</evidence>
<gene>
    <name evidence="1" type="ORF">H074_25100</name>
</gene>
<dbReference type="OrthoDB" id="6064656at2"/>
<organism evidence="1 2">
    <name type="scientific">Amycolatopsis decaplanina DSM 44594</name>
    <dbReference type="NCBI Taxonomy" id="1284240"/>
    <lineage>
        <taxon>Bacteria</taxon>
        <taxon>Bacillati</taxon>
        <taxon>Actinomycetota</taxon>
        <taxon>Actinomycetes</taxon>
        <taxon>Pseudonocardiales</taxon>
        <taxon>Pseudonocardiaceae</taxon>
        <taxon>Amycolatopsis</taxon>
    </lineage>
</organism>
<dbReference type="EMBL" id="AOHO01000067">
    <property type="protein sequence ID" value="EME55670.1"/>
    <property type="molecule type" value="Genomic_DNA"/>
</dbReference>
<comment type="caution">
    <text evidence="1">The sequence shown here is derived from an EMBL/GenBank/DDBJ whole genome shotgun (WGS) entry which is preliminary data.</text>
</comment>